<protein>
    <submittedName>
        <fullName evidence="1">Uncharacterized protein</fullName>
    </submittedName>
</protein>
<reference evidence="1" key="1">
    <citation type="journal article" date="2014" name="Front. Microbiol.">
        <title>High frequency of phylogenetically diverse reductive dehalogenase-homologous genes in deep subseafloor sedimentary metagenomes.</title>
        <authorList>
            <person name="Kawai M."/>
            <person name="Futagami T."/>
            <person name="Toyoda A."/>
            <person name="Takaki Y."/>
            <person name="Nishi S."/>
            <person name="Hori S."/>
            <person name="Arai W."/>
            <person name="Tsubouchi T."/>
            <person name="Morono Y."/>
            <person name="Uchiyama I."/>
            <person name="Ito T."/>
            <person name="Fujiyama A."/>
            <person name="Inagaki F."/>
            <person name="Takami H."/>
        </authorList>
    </citation>
    <scope>NUCLEOTIDE SEQUENCE</scope>
    <source>
        <strain evidence="1">Expedition CK06-06</strain>
    </source>
</reference>
<name>X0Z4D3_9ZZZZ</name>
<sequence>DCIEIAEIHVWPEHGMLTAPYFEYLLTSI</sequence>
<organism evidence="1">
    <name type="scientific">marine sediment metagenome</name>
    <dbReference type="NCBI Taxonomy" id="412755"/>
    <lineage>
        <taxon>unclassified sequences</taxon>
        <taxon>metagenomes</taxon>
        <taxon>ecological metagenomes</taxon>
    </lineage>
</organism>
<accession>X0Z4D3</accession>
<gene>
    <name evidence="1" type="ORF">S01H4_10386</name>
</gene>
<comment type="caution">
    <text evidence="1">The sequence shown here is derived from an EMBL/GenBank/DDBJ whole genome shotgun (WGS) entry which is preliminary data.</text>
</comment>
<dbReference type="AlphaFoldDB" id="X0Z4D3"/>
<evidence type="ECO:0000313" key="1">
    <source>
        <dbReference type="EMBL" id="GAG64235.1"/>
    </source>
</evidence>
<feature type="non-terminal residue" evidence="1">
    <location>
        <position position="1"/>
    </location>
</feature>
<dbReference type="EMBL" id="BART01003960">
    <property type="protein sequence ID" value="GAG64235.1"/>
    <property type="molecule type" value="Genomic_DNA"/>
</dbReference>
<proteinExistence type="predicted"/>